<proteinExistence type="predicted"/>
<sequence>MRLLIILLFFLSSMLLNAKGNVELYDSYALFKEAVKMGDYELLTDYLTVENTKFLKNNGGVGNFNEVYPFLLSLPFSIEKEINSYQLIKGYKGCLTINGLDESAEPTAINIEYKKENSLWKLDYIHVEYLSSKDEFSKKAICPQRYDS</sequence>
<evidence type="ECO:0000313" key="3">
    <source>
        <dbReference type="Proteomes" id="UP001170624"/>
    </source>
</evidence>
<gene>
    <name evidence="2" type="ORF">Q4568_15770</name>
</gene>
<organism evidence="2 3">
    <name type="scientific">Photobacterium sanguinicancri</name>
    <dbReference type="NCBI Taxonomy" id="875932"/>
    <lineage>
        <taxon>Bacteria</taxon>
        <taxon>Pseudomonadati</taxon>
        <taxon>Pseudomonadota</taxon>
        <taxon>Gammaproteobacteria</taxon>
        <taxon>Vibrionales</taxon>
        <taxon>Vibrionaceae</taxon>
        <taxon>Photobacterium</taxon>
    </lineage>
</organism>
<evidence type="ECO:0000256" key="1">
    <source>
        <dbReference type="SAM" id="SignalP"/>
    </source>
</evidence>
<name>A0AAW7Y9L5_9GAMM</name>
<dbReference type="EMBL" id="JAUOPU010000018">
    <property type="protein sequence ID" value="MDO6544003.1"/>
    <property type="molecule type" value="Genomic_DNA"/>
</dbReference>
<evidence type="ECO:0008006" key="4">
    <source>
        <dbReference type="Google" id="ProtNLM"/>
    </source>
</evidence>
<feature type="chain" id="PRO_5043543942" description="DUF3828 domain-containing protein" evidence="1">
    <location>
        <begin position="19"/>
        <end position="148"/>
    </location>
</feature>
<dbReference type="RefSeq" id="WP_303500427.1">
    <property type="nucleotide sequence ID" value="NZ_JAUOPU010000018.1"/>
</dbReference>
<keyword evidence="1" id="KW-0732">Signal</keyword>
<dbReference type="Proteomes" id="UP001170624">
    <property type="component" value="Unassembled WGS sequence"/>
</dbReference>
<protein>
    <recommendedName>
        <fullName evidence="4">DUF3828 domain-containing protein</fullName>
    </recommendedName>
</protein>
<reference evidence="2" key="1">
    <citation type="submission" date="2023-07" db="EMBL/GenBank/DDBJ databases">
        <title>Genome content predicts the carbon catabolic preferences of heterotrophic bacteria.</title>
        <authorList>
            <person name="Gralka M."/>
        </authorList>
    </citation>
    <scope>NUCLEOTIDE SEQUENCE</scope>
    <source>
        <strain evidence="2">G2M05</strain>
    </source>
</reference>
<comment type="caution">
    <text evidence="2">The sequence shown here is derived from an EMBL/GenBank/DDBJ whole genome shotgun (WGS) entry which is preliminary data.</text>
</comment>
<evidence type="ECO:0000313" key="2">
    <source>
        <dbReference type="EMBL" id="MDO6544003.1"/>
    </source>
</evidence>
<accession>A0AAW7Y9L5</accession>
<dbReference type="AlphaFoldDB" id="A0AAW7Y9L5"/>
<feature type="signal peptide" evidence="1">
    <location>
        <begin position="1"/>
        <end position="18"/>
    </location>
</feature>